<dbReference type="SUPFAM" id="SSF48371">
    <property type="entry name" value="ARM repeat"/>
    <property type="match status" value="1"/>
</dbReference>
<evidence type="ECO:0000313" key="7">
    <source>
        <dbReference type="Proteomes" id="UP001491310"/>
    </source>
</evidence>
<evidence type="ECO:0000313" key="6">
    <source>
        <dbReference type="EMBL" id="KAK9909646.1"/>
    </source>
</evidence>
<evidence type="ECO:0000256" key="1">
    <source>
        <dbReference type="ARBA" id="ARBA00007657"/>
    </source>
</evidence>
<reference evidence="6 7" key="1">
    <citation type="journal article" date="2024" name="Nat. Commun.">
        <title>Phylogenomics reveals the evolutionary origins of lichenization in chlorophyte algae.</title>
        <authorList>
            <person name="Puginier C."/>
            <person name="Libourel C."/>
            <person name="Otte J."/>
            <person name="Skaloud P."/>
            <person name="Haon M."/>
            <person name="Grisel S."/>
            <person name="Petersen M."/>
            <person name="Berrin J.G."/>
            <person name="Delaux P.M."/>
            <person name="Dal Grande F."/>
            <person name="Keller J."/>
        </authorList>
    </citation>
    <scope>NUCLEOTIDE SEQUENCE [LARGE SCALE GENOMIC DNA]</scope>
    <source>
        <strain evidence="6 7">SAG 216-7</strain>
    </source>
</reference>
<evidence type="ECO:0000256" key="2">
    <source>
        <dbReference type="ARBA" id="ARBA00022737"/>
    </source>
</evidence>
<gene>
    <name evidence="6" type="ORF">WJX75_005566</name>
</gene>
<evidence type="ECO:0000256" key="4">
    <source>
        <dbReference type="SAM" id="MobiDB-lite"/>
    </source>
</evidence>
<organism evidence="6 7">
    <name type="scientific">Coccomyxa subellipsoidea</name>
    <dbReference type="NCBI Taxonomy" id="248742"/>
    <lineage>
        <taxon>Eukaryota</taxon>
        <taxon>Viridiplantae</taxon>
        <taxon>Chlorophyta</taxon>
        <taxon>core chlorophytes</taxon>
        <taxon>Trebouxiophyceae</taxon>
        <taxon>Trebouxiophyceae incertae sedis</taxon>
        <taxon>Coccomyxaceae</taxon>
        <taxon>Coccomyxa</taxon>
    </lineage>
</organism>
<protein>
    <recommendedName>
        <fullName evidence="5">TATA-binding protein interacting (TIP20) domain-containing protein</fullName>
    </recommendedName>
</protein>
<dbReference type="Pfam" id="PF25782">
    <property type="entry name" value="TPR_CAND1"/>
    <property type="match status" value="1"/>
</dbReference>
<dbReference type="Proteomes" id="UP001491310">
    <property type="component" value="Unassembled WGS sequence"/>
</dbReference>
<feature type="region of interest" description="Disordered" evidence="4">
    <location>
        <begin position="816"/>
        <end position="839"/>
    </location>
</feature>
<keyword evidence="7" id="KW-1185">Reference proteome</keyword>
<dbReference type="InterPro" id="IPR013932">
    <property type="entry name" value="TATA-bd_TIP120"/>
</dbReference>
<keyword evidence="2" id="KW-0677">Repeat</keyword>
<comment type="similarity">
    <text evidence="1">Belongs to the CAND family.</text>
</comment>
<evidence type="ECO:0000259" key="5">
    <source>
        <dbReference type="Pfam" id="PF08623"/>
    </source>
</evidence>
<evidence type="ECO:0000256" key="3">
    <source>
        <dbReference type="ARBA" id="ARBA00022786"/>
    </source>
</evidence>
<dbReference type="InterPro" id="IPR016024">
    <property type="entry name" value="ARM-type_fold"/>
</dbReference>
<dbReference type="EMBL" id="JALJOT010000006">
    <property type="protein sequence ID" value="KAK9909646.1"/>
    <property type="molecule type" value="Genomic_DNA"/>
</dbReference>
<accession>A0ABR2YRJ5</accession>
<proteinExistence type="inferred from homology"/>
<name>A0ABR2YRJ5_9CHLO</name>
<comment type="caution">
    <text evidence="6">The sequence shown here is derived from an EMBL/GenBank/DDBJ whole genome shotgun (WGS) entry which is preliminary data.</text>
</comment>
<dbReference type="PANTHER" id="PTHR12696">
    <property type="entry name" value="TIP120"/>
    <property type="match status" value="1"/>
</dbReference>
<feature type="compositionally biased region" description="Acidic residues" evidence="4">
    <location>
        <begin position="310"/>
        <end position="338"/>
    </location>
</feature>
<sequence>MAAPTLASVFERLTSSDKDLRWMSAADLMEMMKRPDWKRDNDQEKKLCELILKLLDDSSGDVSSLAVKCLGLLVRRVHWEQAERILESLCTRLVSSKKEQDREIASIALKTVVNEITGPELSVLVVKNVVPKLLLGMQSKEHPDLAMASLDIMNDVLVQFGPMFGTEHSQLKEILLQELIGTRAGIRKKAITCLGSLVPYLSDSLLDSVSMDIFKELQGRGATSEATRVLVQALSATGRAAGWRFGRHLDTAVPLVVERWKAAGEGDDELRDFCLQALEAFVLRSPLDCKRHLDSVFDVARQSLSYDPNYADDMEQDTEEEEEEEEAMSDDDFSDDDDTSWKVRRSAAKCLVAIINSYSDLLSSLYPKVSPLLVARFKEREESVKIDVFHAFIELLHQVGAAASRDRASQVLRQLQSDSPEVLKASFRQLRDKSLKTRAGVLLTLKELISIVPKCLSHDVEQLLPGLTAALNDRSSNSSQLRIQALQFLSVALEKSDPGVWQPHVPALSKPIFAAVAERYSKVSAEGLRVCEALVHVIRISTSNKVPPSLQIVLGPLLTIVKDRLGAQDQDQEVKECAISCTATMLATLGDSLPVDVPALLQVLLDRLRNETTRLAAVKAFTKIAESPLPLDLSPVLEPLLSELTSYLRKANRQLRQASLAALESVMSRQGAAASSASVTAAVDEVVALVSDVDLLTTPLALHFCLTVLPQQPQNAAQITAKVLPAALRLVKSPLLQGAALEELLAIFPTVLESKGTNTSFDSLLASLLAAGAAPETGKAAQHSVAQCVARMTVAAGPDRISMVVKGLLGQLQSGNATWSSNGGEGRGRKRSATEESLTGAESARRLALLGIGEIGRCADLSAFPQLQQALTSALTSPSEEIKAAASLALGAVSIGNMDAYLPFVIQQINEQAGNPKDQYLLLKALNEVIVSLTSDMGNKQLSSKHQQEVLRLLLANCEVEEECRNVVAECMGHLALLFPAEVLPALLQRHSDPSPSARAAAVTAVKAAVVPEPHPIDDLLKDSIEPFLELVSDPDRGVRKAAVQMLSSAAHNKAALVAEQLSRVMPRVYAQTVVDQSLIRVVDLGPFKHKIDDGLELRKAAFEAMDVLLDNCVDRLDFQAFILHLESGLKDHYDVKLPCHLLLAKLAAAAPGQLLSALDRLVEPLDKTLTARVKSDAVKQEVDRNEDMIRSALRAVDAITRIPGADTCPPFKLFMNNVILTGPLADRYKAVREERAEAEGTASVPSVK</sequence>
<dbReference type="InterPro" id="IPR039852">
    <property type="entry name" value="CAND1/CAND2"/>
</dbReference>
<feature type="domain" description="TATA-binding protein interacting (TIP20)" evidence="5">
    <location>
        <begin position="1057"/>
        <end position="1219"/>
    </location>
</feature>
<dbReference type="InterPro" id="IPR011989">
    <property type="entry name" value="ARM-like"/>
</dbReference>
<dbReference type="Gene3D" id="1.25.10.10">
    <property type="entry name" value="Leucine-rich Repeat Variant"/>
    <property type="match status" value="1"/>
</dbReference>
<feature type="region of interest" description="Disordered" evidence="4">
    <location>
        <begin position="308"/>
        <end position="338"/>
    </location>
</feature>
<keyword evidence="3" id="KW-0833">Ubl conjugation pathway</keyword>
<dbReference type="Pfam" id="PF08623">
    <property type="entry name" value="TIP120"/>
    <property type="match status" value="1"/>
</dbReference>